<sequence>MLFDLKISGNLYLYTELQPCESCKSIINQFEDKFPNITVQLFWELPYPP</sequence>
<dbReference type="eggNOG" id="ENOG5033EFH">
    <property type="taxonomic scope" value="Bacteria"/>
</dbReference>
<gene>
    <name evidence="1" type="ORF">A19Y_3888</name>
</gene>
<dbReference type="Proteomes" id="UP000027395">
    <property type="component" value="Chromosome"/>
</dbReference>
<dbReference type="InterPro" id="IPR032721">
    <property type="entry name" value="Toxin-deaminase"/>
</dbReference>
<protein>
    <recommendedName>
        <fullName evidence="3">CMP/dCMP-type deaminase domain-containing protein</fullName>
    </recommendedName>
</protein>
<dbReference type="HOGENOM" id="CLU_205411_0_0_3"/>
<dbReference type="Pfam" id="PF14424">
    <property type="entry name" value="Toxin-deaminase"/>
    <property type="match status" value="1"/>
</dbReference>
<dbReference type="AlphaFoldDB" id="A0A073CX48"/>
<name>A0A073CX48_PLAA1</name>
<evidence type="ECO:0000313" key="2">
    <source>
        <dbReference type="Proteomes" id="UP000027395"/>
    </source>
</evidence>
<keyword evidence="2" id="KW-1185">Reference proteome</keyword>
<dbReference type="PATRIC" id="fig|388467.6.peg.3833"/>
<evidence type="ECO:0008006" key="3">
    <source>
        <dbReference type="Google" id="ProtNLM"/>
    </source>
</evidence>
<proteinExistence type="predicted"/>
<organism evidence="1 2">
    <name type="scientific">Planktothrix agardhii (strain NIVA-CYA 126/8)</name>
    <dbReference type="NCBI Taxonomy" id="388467"/>
    <lineage>
        <taxon>Bacteria</taxon>
        <taxon>Bacillati</taxon>
        <taxon>Cyanobacteriota</taxon>
        <taxon>Cyanophyceae</taxon>
        <taxon>Oscillatoriophycideae</taxon>
        <taxon>Oscillatoriales</taxon>
        <taxon>Microcoleaceae</taxon>
        <taxon>Planktothrix</taxon>
    </lineage>
</organism>
<evidence type="ECO:0000313" key="1">
    <source>
        <dbReference type="EMBL" id="KEI68620.1"/>
    </source>
</evidence>
<reference evidence="1 2" key="1">
    <citation type="journal article" date="2014" name="Appl. Environ. Microbiol.">
        <title>Elucidation of insertion elements encoded on plasmids and in vitro construction of shuttle vectors from the toxic cyanobacterium Planktothrix.</title>
        <authorList>
            <person name="Christiansen G."/>
            <person name="Goesmann A."/>
            <person name="Kurmayer R."/>
        </authorList>
    </citation>
    <scope>NUCLEOTIDE SEQUENCE [LARGE SCALE GENOMIC DNA]</scope>
    <source>
        <strain evidence="1 2">NIVA-CYA 126/8</strain>
    </source>
</reference>
<dbReference type="EMBL" id="CM002803">
    <property type="protein sequence ID" value="KEI68620.1"/>
    <property type="molecule type" value="Genomic_DNA"/>
</dbReference>
<dbReference type="STRING" id="388467.A19Y_3888"/>
<accession>A0A073CX48</accession>